<gene>
    <name evidence="1" type="ORF">D3874_20675</name>
</gene>
<keyword evidence="2" id="KW-1185">Reference proteome</keyword>
<reference evidence="1 2" key="1">
    <citation type="submission" date="2018-09" db="EMBL/GenBank/DDBJ databases">
        <authorList>
            <person name="Zhu H."/>
        </authorList>
    </citation>
    <scope>NUCLEOTIDE SEQUENCE [LARGE SCALE GENOMIC DNA]</scope>
    <source>
        <strain evidence="1 2">K1W22B-8</strain>
    </source>
</reference>
<dbReference type="Proteomes" id="UP000284605">
    <property type="component" value="Unassembled WGS sequence"/>
</dbReference>
<dbReference type="SUPFAM" id="SSF47240">
    <property type="entry name" value="Ferritin-like"/>
    <property type="match status" value="1"/>
</dbReference>
<dbReference type="InterPro" id="IPR012348">
    <property type="entry name" value="RNR-like"/>
</dbReference>
<protein>
    <submittedName>
        <fullName evidence="1">Ferritin-like domain-containing protein</fullName>
    </submittedName>
</protein>
<dbReference type="AlphaFoldDB" id="A0A418WGE1"/>
<dbReference type="EMBL" id="QYUK01000011">
    <property type="protein sequence ID" value="RJF89091.1"/>
    <property type="molecule type" value="Genomic_DNA"/>
</dbReference>
<dbReference type="GO" id="GO:0016491">
    <property type="term" value="F:oxidoreductase activity"/>
    <property type="evidence" value="ECO:0007669"/>
    <property type="project" value="InterPro"/>
</dbReference>
<evidence type="ECO:0000313" key="2">
    <source>
        <dbReference type="Proteomes" id="UP000284605"/>
    </source>
</evidence>
<dbReference type="RefSeq" id="WP_119780294.1">
    <property type="nucleotide sequence ID" value="NZ_QYUK01000011.1"/>
</dbReference>
<dbReference type="InterPro" id="IPR009078">
    <property type="entry name" value="Ferritin-like_SF"/>
</dbReference>
<accession>A0A418WGE1</accession>
<sequence>MNALVSQITKDAAYNTVSPTDFAALIEVDRYGTRSNAFDKIITATHDHFWDPLDPAYIDFSTPFDMENQALLPEHLTIELQSAVADKLNEKQKIQLINMNTHWSLSSILHGEQGAMSLSASLCHILVDPGAQEYAANQAREEGRHVTAFTRYIQARWGKPVQVGPILGNLLSELVLAEEVYKKLVGMQMLVEGLAMGAFAMLHANTTDPLLKRTTQLVMTDEAFHHKFGKIWADRTISKLSTDEHNKVEDWAFNCFQTLFFNLVSPDQKGWIYERLGLDPAWVQAAVMEAATDDVRRDRMKEGTDIFRVLIKTLLNAGIITDRTRWFYEQYVDMVQLKAEGDYMVGDAIAEEGIAYLREINKGRRQVNKVA</sequence>
<dbReference type="Gene3D" id="1.10.620.20">
    <property type="entry name" value="Ribonucleotide Reductase, subunit A"/>
    <property type="match status" value="1"/>
</dbReference>
<dbReference type="CDD" id="cd00657">
    <property type="entry name" value="Ferritin_like"/>
    <property type="match status" value="1"/>
</dbReference>
<name>A0A418WGE1_9PROT</name>
<comment type="caution">
    <text evidence="1">The sequence shown here is derived from an EMBL/GenBank/DDBJ whole genome shotgun (WGS) entry which is preliminary data.</text>
</comment>
<organism evidence="1 2">
    <name type="scientific">Oleomonas cavernae</name>
    <dbReference type="NCBI Taxonomy" id="2320859"/>
    <lineage>
        <taxon>Bacteria</taxon>
        <taxon>Pseudomonadati</taxon>
        <taxon>Pseudomonadota</taxon>
        <taxon>Alphaproteobacteria</taxon>
        <taxon>Acetobacterales</taxon>
        <taxon>Acetobacteraceae</taxon>
        <taxon>Oleomonas</taxon>
    </lineage>
</organism>
<proteinExistence type="predicted"/>
<evidence type="ECO:0000313" key="1">
    <source>
        <dbReference type="EMBL" id="RJF89091.1"/>
    </source>
</evidence>
<dbReference type="OrthoDB" id="5500270at2"/>